<proteinExistence type="predicted"/>
<sequence length="140" mass="15889">MAIRQIKSGKAAGPDNIPAEAIKADGIKEAITSTCHEVLRHKKHHHKGWITVDTLDKIDERRNKKAAINIRRTEKAKKQVEHTAVNKQVKRIIRIDKRKYVEDFAVTEEKPASGGNIRQMYIATKKLVGNYLQQEGIVES</sequence>
<name>A0A183N9A1_9TREM</name>
<evidence type="ECO:0000313" key="2">
    <source>
        <dbReference type="Proteomes" id="UP000277204"/>
    </source>
</evidence>
<gene>
    <name evidence="1" type="ORF">SMRZ_LOCUS24876</name>
</gene>
<accession>A0A183N9A1</accession>
<protein>
    <submittedName>
        <fullName evidence="1">Uncharacterized protein</fullName>
    </submittedName>
</protein>
<dbReference type="AlphaFoldDB" id="A0A183N9A1"/>
<dbReference type="Proteomes" id="UP000277204">
    <property type="component" value="Unassembled WGS sequence"/>
</dbReference>
<organism evidence="1 2">
    <name type="scientific">Schistosoma margrebowiei</name>
    <dbReference type="NCBI Taxonomy" id="48269"/>
    <lineage>
        <taxon>Eukaryota</taxon>
        <taxon>Metazoa</taxon>
        <taxon>Spiralia</taxon>
        <taxon>Lophotrochozoa</taxon>
        <taxon>Platyhelminthes</taxon>
        <taxon>Trematoda</taxon>
        <taxon>Digenea</taxon>
        <taxon>Strigeidida</taxon>
        <taxon>Schistosomatoidea</taxon>
        <taxon>Schistosomatidae</taxon>
        <taxon>Schistosoma</taxon>
    </lineage>
</organism>
<evidence type="ECO:0000313" key="1">
    <source>
        <dbReference type="EMBL" id="VDP53088.1"/>
    </source>
</evidence>
<keyword evidence="2" id="KW-1185">Reference proteome</keyword>
<dbReference type="EMBL" id="UZAI01020764">
    <property type="protein sequence ID" value="VDP53088.1"/>
    <property type="molecule type" value="Genomic_DNA"/>
</dbReference>
<reference evidence="1 2" key="1">
    <citation type="submission" date="2018-11" db="EMBL/GenBank/DDBJ databases">
        <authorList>
            <consortium name="Pathogen Informatics"/>
        </authorList>
    </citation>
    <scope>NUCLEOTIDE SEQUENCE [LARGE SCALE GENOMIC DNA]</scope>
    <source>
        <strain evidence="1 2">Zambia</strain>
    </source>
</reference>